<dbReference type="Gene3D" id="3.30.40.100">
    <property type="match status" value="1"/>
</dbReference>
<evidence type="ECO:0000256" key="1">
    <source>
        <dbReference type="ARBA" id="ARBA00004123"/>
    </source>
</evidence>
<dbReference type="Pfam" id="PF01429">
    <property type="entry name" value="MBD"/>
    <property type="match status" value="1"/>
</dbReference>
<keyword evidence="13" id="KW-1185">Reference proteome</keyword>
<protein>
    <submittedName>
        <fullName evidence="12">OLC1v1007417C1</fullName>
    </submittedName>
</protein>
<dbReference type="PROSITE" id="PS51050">
    <property type="entry name" value="ZF_CW"/>
    <property type="match status" value="1"/>
</dbReference>
<feature type="compositionally biased region" description="Basic and acidic residues" evidence="9">
    <location>
        <begin position="17"/>
        <end position="26"/>
    </location>
</feature>
<evidence type="ECO:0000256" key="9">
    <source>
        <dbReference type="SAM" id="MobiDB-lite"/>
    </source>
</evidence>
<evidence type="ECO:0000256" key="5">
    <source>
        <dbReference type="ARBA" id="ARBA00023015"/>
    </source>
</evidence>
<evidence type="ECO:0000256" key="4">
    <source>
        <dbReference type="ARBA" id="ARBA00022833"/>
    </source>
</evidence>
<evidence type="ECO:0000313" key="12">
    <source>
        <dbReference type="EMBL" id="CAI9107932.1"/>
    </source>
</evidence>
<evidence type="ECO:0000259" key="10">
    <source>
        <dbReference type="PROSITE" id="PS50982"/>
    </source>
</evidence>
<dbReference type="Pfam" id="PF07496">
    <property type="entry name" value="zf-CW"/>
    <property type="match status" value="1"/>
</dbReference>
<dbReference type="Proteomes" id="UP001161247">
    <property type="component" value="Chromosome 5"/>
</dbReference>
<evidence type="ECO:0000256" key="8">
    <source>
        <dbReference type="ARBA" id="ARBA00023242"/>
    </source>
</evidence>
<feature type="domain" description="CW-type" evidence="11">
    <location>
        <begin position="51"/>
        <end position="106"/>
    </location>
</feature>
<dbReference type="EMBL" id="OX459122">
    <property type="protein sequence ID" value="CAI9107932.1"/>
    <property type="molecule type" value="Genomic_DNA"/>
</dbReference>
<evidence type="ECO:0000259" key="11">
    <source>
        <dbReference type="PROSITE" id="PS51050"/>
    </source>
</evidence>
<feature type="region of interest" description="Disordered" evidence="9">
    <location>
        <begin position="187"/>
        <end position="209"/>
    </location>
</feature>
<proteinExistence type="predicted"/>
<evidence type="ECO:0000256" key="2">
    <source>
        <dbReference type="ARBA" id="ARBA00022723"/>
    </source>
</evidence>
<keyword evidence="4" id="KW-0862">Zinc</keyword>
<evidence type="ECO:0000256" key="6">
    <source>
        <dbReference type="ARBA" id="ARBA00023125"/>
    </source>
</evidence>
<keyword evidence="7" id="KW-0804">Transcription</keyword>
<evidence type="ECO:0000256" key="7">
    <source>
        <dbReference type="ARBA" id="ARBA00023163"/>
    </source>
</evidence>
<evidence type="ECO:0000256" key="3">
    <source>
        <dbReference type="ARBA" id="ARBA00022771"/>
    </source>
</evidence>
<feature type="compositionally biased region" description="Pro residues" evidence="9">
    <location>
        <begin position="199"/>
        <end position="209"/>
    </location>
</feature>
<dbReference type="SMART" id="SM00391">
    <property type="entry name" value="MBD"/>
    <property type="match status" value="1"/>
</dbReference>
<organism evidence="12 13">
    <name type="scientific">Oldenlandia corymbosa var. corymbosa</name>
    <dbReference type="NCBI Taxonomy" id="529605"/>
    <lineage>
        <taxon>Eukaryota</taxon>
        <taxon>Viridiplantae</taxon>
        <taxon>Streptophyta</taxon>
        <taxon>Embryophyta</taxon>
        <taxon>Tracheophyta</taxon>
        <taxon>Spermatophyta</taxon>
        <taxon>Magnoliopsida</taxon>
        <taxon>eudicotyledons</taxon>
        <taxon>Gunneridae</taxon>
        <taxon>Pentapetalae</taxon>
        <taxon>asterids</taxon>
        <taxon>lamiids</taxon>
        <taxon>Gentianales</taxon>
        <taxon>Rubiaceae</taxon>
        <taxon>Rubioideae</taxon>
        <taxon>Spermacoceae</taxon>
        <taxon>Hedyotis-Oldenlandia complex</taxon>
        <taxon>Oldenlandia</taxon>
    </lineage>
</organism>
<dbReference type="PANTHER" id="PTHR12396">
    <property type="entry name" value="METHYL-CPG BINDING PROTEIN, MBD"/>
    <property type="match status" value="1"/>
</dbReference>
<dbReference type="Gene3D" id="3.30.890.10">
    <property type="entry name" value="Methyl-cpg-binding Protein 2, Chain A"/>
    <property type="match status" value="1"/>
</dbReference>
<keyword evidence="5" id="KW-0805">Transcription regulation</keyword>
<dbReference type="GO" id="GO:0003677">
    <property type="term" value="F:DNA binding"/>
    <property type="evidence" value="ECO:0007669"/>
    <property type="project" value="UniProtKB-KW"/>
</dbReference>
<feature type="region of interest" description="Disordered" evidence="9">
    <location>
        <begin position="1"/>
        <end position="47"/>
    </location>
</feature>
<accession>A0AAV1DJ52</accession>
<dbReference type="InterPro" id="IPR016177">
    <property type="entry name" value="DNA-bd_dom_sf"/>
</dbReference>
<dbReference type="PANTHER" id="PTHR12396:SF10">
    <property type="entry name" value="METHYL-CPG-BINDING DOMAIN-CONTAINING PROTEIN 1-RELATED"/>
    <property type="match status" value="1"/>
</dbReference>
<gene>
    <name evidence="12" type="ORF">OLC1_LOCUS16120</name>
</gene>
<dbReference type="SUPFAM" id="SSF54171">
    <property type="entry name" value="DNA-binding domain"/>
    <property type="match status" value="1"/>
</dbReference>
<dbReference type="GO" id="GO:0005634">
    <property type="term" value="C:nucleus"/>
    <property type="evidence" value="ECO:0007669"/>
    <property type="project" value="UniProtKB-SubCell"/>
</dbReference>
<dbReference type="InterPro" id="IPR011124">
    <property type="entry name" value="Znf_CW"/>
</dbReference>
<evidence type="ECO:0000313" key="13">
    <source>
        <dbReference type="Proteomes" id="UP001161247"/>
    </source>
</evidence>
<dbReference type="GO" id="GO:0008270">
    <property type="term" value="F:zinc ion binding"/>
    <property type="evidence" value="ECO:0007669"/>
    <property type="project" value="UniProtKB-KW"/>
</dbReference>
<keyword evidence="8" id="KW-0539">Nucleus</keyword>
<keyword evidence="6" id="KW-0238">DNA-binding</keyword>
<reference evidence="12" key="1">
    <citation type="submission" date="2023-03" db="EMBL/GenBank/DDBJ databases">
        <authorList>
            <person name="Julca I."/>
        </authorList>
    </citation>
    <scope>NUCLEOTIDE SEQUENCE</scope>
</reference>
<name>A0AAV1DJ52_OLDCO</name>
<sequence>MDFHFSPSESPQTKNRASRDFANVEKQRRKPAGSGAAEVKMAENPKVPKTPRMADVWAVQCDRCFKWRIIPTQEEFEEIRSKFIEEPFHCSKKPGAFCDDAGGDIEYDASRTWLADKPNIPKTPVGFKRELVLRSDYTKMDAYYHAPTGKKLRSAPQIASFLSDNPEFKHLSVSDFSFVRPKILADIIPNHASPEEKATPPPPPTPETP</sequence>
<dbReference type="CDD" id="cd01396">
    <property type="entry name" value="MeCP2_MBD"/>
    <property type="match status" value="1"/>
</dbReference>
<dbReference type="PROSITE" id="PS50982">
    <property type="entry name" value="MBD"/>
    <property type="match status" value="1"/>
</dbReference>
<dbReference type="InterPro" id="IPR001739">
    <property type="entry name" value="Methyl_CpG_DNA-bd"/>
</dbReference>
<dbReference type="AlphaFoldDB" id="A0AAV1DJ52"/>
<comment type="subcellular location">
    <subcellularLocation>
        <location evidence="1">Nucleus</location>
    </subcellularLocation>
</comment>
<feature type="domain" description="MBD" evidence="10">
    <location>
        <begin position="113"/>
        <end position="183"/>
    </location>
</feature>
<keyword evidence="2" id="KW-0479">Metal-binding</keyword>
<keyword evidence="3" id="KW-0863">Zinc-finger</keyword>